<sequence length="84" mass="9881">EETLEVPVLAVIPYDINVLKSLSNMEPYTSHKPKSKGSEEYRKLAGVLVGQRYKPTKLKRIFGWVNPKKQEINREIFYKRVFKK</sequence>
<dbReference type="AlphaFoldDB" id="X1IWW4"/>
<proteinExistence type="predicted"/>
<dbReference type="SUPFAM" id="SSF52540">
    <property type="entry name" value="P-loop containing nucleoside triphosphate hydrolases"/>
    <property type="match status" value="1"/>
</dbReference>
<dbReference type="Gene3D" id="3.40.50.300">
    <property type="entry name" value="P-loop containing nucleotide triphosphate hydrolases"/>
    <property type="match status" value="1"/>
</dbReference>
<accession>X1IWW4</accession>
<comment type="caution">
    <text evidence="1">The sequence shown here is derived from an EMBL/GenBank/DDBJ whole genome shotgun (WGS) entry which is preliminary data.</text>
</comment>
<dbReference type="InterPro" id="IPR027417">
    <property type="entry name" value="P-loop_NTPase"/>
</dbReference>
<evidence type="ECO:0000313" key="1">
    <source>
        <dbReference type="EMBL" id="GAH70579.1"/>
    </source>
</evidence>
<name>X1IWW4_9ZZZZ</name>
<feature type="non-terminal residue" evidence="1">
    <location>
        <position position="1"/>
    </location>
</feature>
<dbReference type="EMBL" id="BARU01027116">
    <property type="protein sequence ID" value="GAH70579.1"/>
    <property type="molecule type" value="Genomic_DNA"/>
</dbReference>
<protein>
    <submittedName>
        <fullName evidence="1">Uncharacterized protein</fullName>
    </submittedName>
</protein>
<reference evidence="1" key="1">
    <citation type="journal article" date="2014" name="Front. Microbiol.">
        <title>High frequency of phylogenetically diverse reductive dehalogenase-homologous genes in deep subseafloor sedimentary metagenomes.</title>
        <authorList>
            <person name="Kawai M."/>
            <person name="Futagami T."/>
            <person name="Toyoda A."/>
            <person name="Takaki Y."/>
            <person name="Nishi S."/>
            <person name="Hori S."/>
            <person name="Arai W."/>
            <person name="Tsubouchi T."/>
            <person name="Morono Y."/>
            <person name="Uchiyama I."/>
            <person name="Ito T."/>
            <person name="Fujiyama A."/>
            <person name="Inagaki F."/>
            <person name="Takami H."/>
        </authorList>
    </citation>
    <scope>NUCLEOTIDE SEQUENCE</scope>
    <source>
        <strain evidence="1">Expedition CK06-06</strain>
    </source>
</reference>
<organism evidence="1">
    <name type="scientific">marine sediment metagenome</name>
    <dbReference type="NCBI Taxonomy" id="412755"/>
    <lineage>
        <taxon>unclassified sequences</taxon>
        <taxon>metagenomes</taxon>
        <taxon>ecological metagenomes</taxon>
    </lineage>
</organism>
<gene>
    <name evidence="1" type="ORF">S03H2_43463</name>
</gene>